<sequence>MTINLSPLLLVVNSWLMKNARLSLPDIAALTTISAAPLRCYQSFHNILIIFFFDLNITISSLLGCVVKMTGIKKDSDETSDARGHSQPAQSTGPNETWHSLVQRFQLLRQTNSSVSSSARHPAILMHHLCSATT</sequence>
<keyword evidence="2" id="KW-0472">Membrane</keyword>
<organism evidence="3 4">
    <name type="scientific">Phaeosphaeria nodorum (strain SN15 / ATCC MYA-4574 / FGSC 10173)</name>
    <name type="common">Glume blotch fungus</name>
    <name type="synonym">Parastagonospora nodorum</name>
    <dbReference type="NCBI Taxonomy" id="321614"/>
    <lineage>
        <taxon>Eukaryota</taxon>
        <taxon>Fungi</taxon>
        <taxon>Dikarya</taxon>
        <taxon>Ascomycota</taxon>
        <taxon>Pezizomycotina</taxon>
        <taxon>Dothideomycetes</taxon>
        <taxon>Pleosporomycetidae</taxon>
        <taxon>Pleosporales</taxon>
        <taxon>Pleosporineae</taxon>
        <taxon>Phaeosphaeriaceae</taxon>
        <taxon>Parastagonospora</taxon>
    </lineage>
</organism>
<evidence type="ECO:0000256" key="2">
    <source>
        <dbReference type="SAM" id="Phobius"/>
    </source>
</evidence>
<dbReference type="AlphaFoldDB" id="A0A7U2FC43"/>
<reference evidence="4" key="1">
    <citation type="journal article" date="2021" name="BMC Genomics">
        <title>Chromosome-level genome assembly and manually-curated proteome of model necrotroph Parastagonospora nodorum Sn15 reveals a genome-wide trove of candidate effector homologs, and redundancy of virulence-related functions within an accessory chromosome.</title>
        <authorList>
            <person name="Bertazzoni S."/>
            <person name="Jones D.A.B."/>
            <person name="Phan H.T."/>
            <person name="Tan K.-C."/>
            <person name="Hane J.K."/>
        </authorList>
    </citation>
    <scope>NUCLEOTIDE SEQUENCE [LARGE SCALE GENOMIC DNA]</scope>
    <source>
        <strain evidence="4">SN15 / ATCC MYA-4574 / FGSC 10173)</strain>
    </source>
</reference>
<evidence type="ECO:0000313" key="4">
    <source>
        <dbReference type="Proteomes" id="UP000663193"/>
    </source>
</evidence>
<protein>
    <submittedName>
        <fullName evidence="3">Uncharacterized protein</fullName>
    </submittedName>
</protein>
<keyword evidence="2" id="KW-1133">Transmembrane helix</keyword>
<dbReference type="EMBL" id="CP069036">
    <property type="protein sequence ID" value="QRD02549.1"/>
    <property type="molecule type" value="Genomic_DNA"/>
</dbReference>
<dbReference type="Proteomes" id="UP000663193">
    <property type="component" value="Chromosome 14"/>
</dbReference>
<keyword evidence="4" id="KW-1185">Reference proteome</keyword>
<feature type="transmembrane region" description="Helical" evidence="2">
    <location>
        <begin position="47"/>
        <end position="67"/>
    </location>
</feature>
<feature type="compositionally biased region" description="Basic and acidic residues" evidence="1">
    <location>
        <begin position="75"/>
        <end position="84"/>
    </location>
</feature>
<feature type="region of interest" description="Disordered" evidence="1">
    <location>
        <begin position="75"/>
        <end position="95"/>
    </location>
</feature>
<evidence type="ECO:0000256" key="1">
    <source>
        <dbReference type="SAM" id="MobiDB-lite"/>
    </source>
</evidence>
<proteinExistence type="predicted"/>
<evidence type="ECO:0000313" key="3">
    <source>
        <dbReference type="EMBL" id="QRD02549.1"/>
    </source>
</evidence>
<gene>
    <name evidence="3" type="ORF">JI435_418190</name>
</gene>
<keyword evidence="2" id="KW-0812">Transmembrane</keyword>
<accession>A0A7U2FC43</accession>
<dbReference type="VEuPathDB" id="FungiDB:JI435_418190"/>
<name>A0A7U2FC43_PHANO</name>